<dbReference type="InterPro" id="IPR001279">
    <property type="entry name" value="Metallo-B-lactamas"/>
</dbReference>
<dbReference type="Proteomes" id="UP000186132">
    <property type="component" value="Unassembled WGS sequence"/>
</dbReference>
<dbReference type="InterPro" id="IPR050662">
    <property type="entry name" value="Sec-metab_biosynth-thioest"/>
</dbReference>
<proteinExistence type="predicted"/>
<dbReference type="SUPFAM" id="SSF56281">
    <property type="entry name" value="Metallo-hydrolase/oxidoreductase"/>
    <property type="match status" value="1"/>
</dbReference>
<evidence type="ECO:0000313" key="2">
    <source>
        <dbReference type="EMBL" id="SHG10604.1"/>
    </source>
</evidence>
<dbReference type="AlphaFoldDB" id="A0A1M5H3T4"/>
<dbReference type="Pfam" id="PF00753">
    <property type="entry name" value="Lactamase_B"/>
    <property type="match status" value="1"/>
</dbReference>
<dbReference type="Pfam" id="PF17778">
    <property type="entry name" value="WHD_BLACT"/>
    <property type="match status" value="1"/>
</dbReference>
<dbReference type="InterPro" id="IPR036866">
    <property type="entry name" value="RibonucZ/Hydroxyglut_hydro"/>
</dbReference>
<dbReference type="InterPro" id="IPR036388">
    <property type="entry name" value="WH-like_DNA-bd_sf"/>
</dbReference>
<feature type="domain" description="Metallo-beta-lactamase" evidence="1">
    <location>
        <begin position="33"/>
        <end position="192"/>
    </location>
</feature>
<dbReference type="PANTHER" id="PTHR23131">
    <property type="entry name" value="ENDORIBONUCLEASE LACTB2"/>
    <property type="match status" value="1"/>
</dbReference>
<organism evidence="2 3">
    <name type="scientific">Jatrophihabitans endophyticus</name>
    <dbReference type="NCBI Taxonomy" id="1206085"/>
    <lineage>
        <taxon>Bacteria</taxon>
        <taxon>Bacillati</taxon>
        <taxon>Actinomycetota</taxon>
        <taxon>Actinomycetes</taxon>
        <taxon>Jatrophihabitantales</taxon>
        <taxon>Jatrophihabitantaceae</taxon>
        <taxon>Jatrophihabitans</taxon>
    </lineage>
</organism>
<name>A0A1M5H3T4_9ACTN</name>
<reference evidence="2 3" key="1">
    <citation type="submission" date="2016-11" db="EMBL/GenBank/DDBJ databases">
        <authorList>
            <person name="Jaros S."/>
            <person name="Januszkiewicz K."/>
            <person name="Wedrychowicz H."/>
        </authorList>
    </citation>
    <scope>NUCLEOTIDE SEQUENCE [LARGE SCALE GENOMIC DNA]</scope>
    <source>
        <strain evidence="2 3">DSM 45627</strain>
    </source>
</reference>
<dbReference type="EMBL" id="FQVU01000002">
    <property type="protein sequence ID" value="SHG10604.1"/>
    <property type="molecule type" value="Genomic_DNA"/>
</dbReference>
<gene>
    <name evidence="2" type="ORF">SAMN05443575_1387</name>
</gene>
<dbReference type="PANTHER" id="PTHR23131:SF0">
    <property type="entry name" value="ENDORIBONUCLEASE LACTB2"/>
    <property type="match status" value="1"/>
</dbReference>
<dbReference type="InterPro" id="IPR041516">
    <property type="entry name" value="LACTB2_WH"/>
</dbReference>
<dbReference type="Gene3D" id="1.10.10.10">
    <property type="entry name" value="Winged helix-like DNA-binding domain superfamily/Winged helix DNA-binding domain"/>
    <property type="match status" value="1"/>
</dbReference>
<dbReference type="SMART" id="SM00849">
    <property type="entry name" value="Lactamase_B"/>
    <property type="match status" value="1"/>
</dbReference>
<dbReference type="Gene3D" id="3.60.15.10">
    <property type="entry name" value="Ribonuclease Z/Hydroxyacylglutathione hydrolase-like"/>
    <property type="match status" value="1"/>
</dbReference>
<evidence type="ECO:0000259" key="1">
    <source>
        <dbReference type="SMART" id="SM00849"/>
    </source>
</evidence>
<accession>A0A1M5H3T4</accession>
<keyword evidence="3" id="KW-1185">Reference proteome</keyword>
<dbReference type="RefSeq" id="WP_073387989.1">
    <property type="nucleotide sequence ID" value="NZ_FQVU01000002.1"/>
</dbReference>
<dbReference type="CDD" id="cd16278">
    <property type="entry name" value="metallo-hydrolase-like_MBL-fold"/>
    <property type="match status" value="1"/>
</dbReference>
<evidence type="ECO:0000313" key="3">
    <source>
        <dbReference type="Proteomes" id="UP000186132"/>
    </source>
</evidence>
<sequence length="266" mass="27324">MTATHPAYEAVRPVLPAARVLLQRNPGIMTLDGTNTWLLGTAAAPVVVDPGQALDDGHLDRLLAAAPSPSLVLLTHRHHDHTELAAALHERTGVTVRGADPAQCRGGPALADGETIAAAGLTIEVLLTPGHTSDSASFVVTDGSGATAVLTGDTVLGRGTTVVAHPDGDLAAYLASLERLRALGSMPVLPGHGPELPAVADVAAAYLAHRAQRLDQIRAALVGIGDDATARQVVEVVYADVDRELWDAAQLSVGAQLAYLRGSASS</sequence>
<protein>
    <submittedName>
        <fullName evidence="2">Glyoxylase, beta-lactamase superfamily II</fullName>
    </submittedName>
</protein>
<dbReference type="STRING" id="1206085.SAMN05443575_1387"/>